<organism evidence="2 3">
    <name type="scientific">Rubus argutus</name>
    <name type="common">Southern blackberry</name>
    <dbReference type="NCBI Taxonomy" id="59490"/>
    <lineage>
        <taxon>Eukaryota</taxon>
        <taxon>Viridiplantae</taxon>
        <taxon>Streptophyta</taxon>
        <taxon>Embryophyta</taxon>
        <taxon>Tracheophyta</taxon>
        <taxon>Spermatophyta</taxon>
        <taxon>Magnoliopsida</taxon>
        <taxon>eudicotyledons</taxon>
        <taxon>Gunneridae</taxon>
        <taxon>Pentapetalae</taxon>
        <taxon>rosids</taxon>
        <taxon>fabids</taxon>
        <taxon>Rosales</taxon>
        <taxon>Rosaceae</taxon>
        <taxon>Rosoideae</taxon>
        <taxon>Rosoideae incertae sedis</taxon>
        <taxon>Rubus</taxon>
    </lineage>
</organism>
<name>A0AAW1XBB1_RUBAR</name>
<reference evidence="2 3" key="1">
    <citation type="journal article" date="2023" name="G3 (Bethesda)">
        <title>A chromosome-length genome assembly and annotation of blackberry (Rubus argutus, cv. 'Hillquist').</title>
        <authorList>
            <person name="Bruna T."/>
            <person name="Aryal R."/>
            <person name="Dudchenko O."/>
            <person name="Sargent D.J."/>
            <person name="Mead D."/>
            <person name="Buti M."/>
            <person name="Cavallini A."/>
            <person name="Hytonen T."/>
            <person name="Andres J."/>
            <person name="Pham M."/>
            <person name="Weisz D."/>
            <person name="Mascagni F."/>
            <person name="Usai G."/>
            <person name="Natali L."/>
            <person name="Bassil N."/>
            <person name="Fernandez G.E."/>
            <person name="Lomsadze A."/>
            <person name="Armour M."/>
            <person name="Olukolu B."/>
            <person name="Poorten T."/>
            <person name="Britton C."/>
            <person name="Davik J."/>
            <person name="Ashrafi H."/>
            <person name="Aiden E.L."/>
            <person name="Borodovsky M."/>
            <person name="Worthington M."/>
        </authorList>
    </citation>
    <scope>NUCLEOTIDE SEQUENCE [LARGE SCALE GENOMIC DNA]</scope>
    <source>
        <strain evidence="2">PI 553951</strain>
    </source>
</reference>
<feature type="region of interest" description="Disordered" evidence="1">
    <location>
        <begin position="141"/>
        <end position="176"/>
    </location>
</feature>
<proteinExistence type="predicted"/>
<feature type="region of interest" description="Disordered" evidence="1">
    <location>
        <begin position="19"/>
        <end position="127"/>
    </location>
</feature>
<dbReference type="EMBL" id="JBEDUW010000004">
    <property type="protein sequence ID" value="KAK9933700.1"/>
    <property type="molecule type" value="Genomic_DNA"/>
</dbReference>
<protein>
    <submittedName>
        <fullName evidence="2">Uncharacterized protein</fullName>
    </submittedName>
</protein>
<accession>A0AAW1XBB1</accession>
<feature type="compositionally biased region" description="Polar residues" evidence="1">
    <location>
        <begin position="38"/>
        <end position="53"/>
    </location>
</feature>
<feature type="compositionally biased region" description="Low complexity" evidence="1">
    <location>
        <begin position="54"/>
        <end position="81"/>
    </location>
</feature>
<evidence type="ECO:0000313" key="3">
    <source>
        <dbReference type="Proteomes" id="UP001457282"/>
    </source>
</evidence>
<evidence type="ECO:0000256" key="1">
    <source>
        <dbReference type="SAM" id="MobiDB-lite"/>
    </source>
</evidence>
<evidence type="ECO:0000313" key="2">
    <source>
        <dbReference type="EMBL" id="KAK9933700.1"/>
    </source>
</evidence>
<dbReference type="Proteomes" id="UP001457282">
    <property type="component" value="Unassembled WGS sequence"/>
</dbReference>
<gene>
    <name evidence="2" type="ORF">M0R45_020880</name>
</gene>
<comment type="caution">
    <text evidence="2">The sequence shown here is derived from an EMBL/GenBank/DDBJ whole genome shotgun (WGS) entry which is preliminary data.</text>
</comment>
<keyword evidence="3" id="KW-1185">Reference proteome</keyword>
<sequence>MGCGESKAAVDTSNTILRRKKSNAVDSSKKSKDIGTIPETTTDCDSSVANSTRQQQEAAAASSSGEQVVVNKNSADVVVADDVNDINENKKENGEGQRNNRQRRQQDEEGIDGIISEGRSGTSDYYTPRHKANLFFKVEEESNAVEEDKELLPAAQETKPADQDQTTPSTENKGEPVILVEESMVKEPAEVEIKNHYC</sequence>
<dbReference type="AlphaFoldDB" id="A0AAW1XBB1"/>